<feature type="transmembrane region" description="Helical" evidence="1">
    <location>
        <begin position="649"/>
        <end position="672"/>
    </location>
</feature>
<feature type="transmembrane region" description="Helical" evidence="1">
    <location>
        <begin position="1073"/>
        <end position="1095"/>
    </location>
</feature>
<keyword evidence="3" id="KW-1185">Reference proteome</keyword>
<dbReference type="Pfam" id="PF11915">
    <property type="entry name" value="DUF3433"/>
    <property type="match status" value="2"/>
</dbReference>
<evidence type="ECO:0000313" key="3">
    <source>
        <dbReference type="Proteomes" id="UP000664521"/>
    </source>
</evidence>
<comment type="caution">
    <text evidence="2">The sequence shown here is derived from an EMBL/GenBank/DDBJ whole genome shotgun (WGS) entry which is preliminary data.</text>
</comment>
<name>A0A8H3G5I1_9LECA</name>
<reference evidence="2" key="1">
    <citation type="submission" date="2021-03" db="EMBL/GenBank/DDBJ databases">
        <authorList>
            <person name="Tagirdzhanova G."/>
        </authorList>
    </citation>
    <scope>NUCLEOTIDE SEQUENCE</scope>
</reference>
<organism evidence="2 3">
    <name type="scientific">Heterodermia speciosa</name>
    <dbReference type="NCBI Taxonomy" id="116794"/>
    <lineage>
        <taxon>Eukaryota</taxon>
        <taxon>Fungi</taxon>
        <taxon>Dikarya</taxon>
        <taxon>Ascomycota</taxon>
        <taxon>Pezizomycotina</taxon>
        <taxon>Lecanoromycetes</taxon>
        <taxon>OSLEUM clade</taxon>
        <taxon>Lecanoromycetidae</taxon>
        <taxon>Caliciales</taxon>
        <taxon>Physciaceae</taxon>
        <taxon>Heterodermia</taxon>
    </lineage>
</organism>
<sequence length="1185" mass="130869">MSHGWKRPKACILVNYIDDLDITCLWTSFRLRHWAVFLGLIGDFLCGALIPFASGLFYVDPSHGNTYNTTLVRTSKFDFNGSLSAFDGSNPYINQPVAAIAAKNKFESKLPTWTTNEYAFESFNLSSIPRNVSISANSTAFSANLDCDTLRYNSEVVRDWHTDDNTDQLLHPGSIVRGLGADVRLIPNGDDMARIGCRIPPSYYPKVIFPRRSDPSISVQPAAWVNSTACSTASDERLTFTVMELLNQDSQSTDQSNISFSTVGLLCKPQFSMDIVELAVNASTAELVDIKMLSNTSEPVTLGINTTLLSAAINRPAVAELFYNDNDTLKGYFEHVASSDNQWDSLMSTGALLPYLERITIDPWFAMLTNGNVSKVQEYSANMSLLGVESSQLFRNLLAQIVNSDFRVTDFEPISGLVDTQESKILPHDGSLRCLQIVFGFLGVVAICCATILRPKSCLVEDPGSLAAIAVLVAASIEFENHIEILSLLNYRDTNKALPAAEIRFVSNGSAKPIIQVAQRTSNFSSKKNNKEDQGYRPLTLYPLFRFCLMAVAFGILALLITFLRLSDSEQGFSSQTTVTSLAWSYVPGAILVLLGYAIQGIDSSAQTLRSYIALQRGSVSGKESVLFRSVNLSALDGLHVSFWKAGSWALYASTLVSIVYPAIKITAAGLYTRHLTQHSFSADIVIDQSLVSNLDLITPSIGAYINIVNMASTYATWSIMPQMQFHPPFDFGSSLVFSNITDDPLPKDVDLALRHGGEVSLNLPAVEIDVNCLAYNREDFRVLREGNIVQVLCKSQGCRKYFPGFNESYTHTYGSYASGIAWLGGFNLSSPTVDYNRIFETFNTFVEGWTDPDDYQLAPISGMLMEVDDYELDETNANESILITPKAIAGYSCTRTLNKVNVNATYTRAVQRDVEGVALLPATITSFQRRSISTANHLPPYRTANVSIDFPTYCVSMPNNTCGTSTTWMTPGWEYDIVNSSSDMLTSWGMIAGFSNLLAATQLQHQDHNSTFLERLFDPEYLSDAAKSAYISFTALFINELRKLALQHGNDTVRRTAIISEEADRVSQSRDITIALIVLLSITIGCVIVSLWGVPSKPIIARAPNSIFAQASLLAGSKLVRRLREEGVESVKDTKIWEEEVFSLGWWSSDDPDVKEREKKERWGIDIGEARLRNTLDKALMAPS</sequence>
<dbReference type="AlphaFoldDB" id="A0A8H3G5I1"/>
<evidence type="ECO:0000313" key="2">
    <source>
        <dbReference type="EMBL" id="CAF9936933.1"/>
    </source>
</evidence>
<feature type="transmembrane region" description="Helical" evidence="1">
    <location>
        <begin position="544"/>
        <end position="566"/>
    </location>
</feature>
<accession>A0A8H3G5I1</accession>
<dbReference type="PANTHER" id="PTHR37544:SF1">
    <property type="entry name" value="PHOSPHORIBOSYLAMINOIMIDAZOLE-SUCCINOCARBOXAMIDE SYNTHASE"/>
    <property type="match status" value="1"/>
</dbReference>
<feature type="transmembrane region" description="Helical" evidence="1">
    <location>
        <begin position="35"/>
        <end position="59"/>
    </location>
</feature>
<dbReference type="Proteomes" id="UP000664521">
    <property type="component" value="Unassembled WGS sequence"/>
</dbReference>
<keyword evidence="1" id="KW-1133">Transmembrane helix</keyword>
<protein>
    <submittedName>
        <fullName evidence="2">Uncharacterized protein</fullName>
    </submittedName>
</protein>
<keyword evidence="1" id="KW-0812">Transmembrane</keyword>
<keyword evidence="1" id="KW-0472">Membrane</keyword>
<evidence type="ECO:0000256" key="1">
    <source>
        <dbReference type="SAM" id="Phobius"/>
    </source>
</evidence>
<feature type="transmembrane region" description="Helical" evidence="1">
    <location>
        <begin position="578"/>
        <end position="599"/>
    </location>
</feature>
<gene>
    <name evidence="2" type="ORF">HETSPECPRED_010504</name>
</gene>
<dbReference type="PANTHER" id="PTHR37544">
    <property type="entry name" value="SPRAY-RELATED"/>
    <property type="match status" value="1"/>
</dbReference>
<dbReference type="EMBL" id="CAJPDS010000096">
    <property type="protein sequence ID" value="CAF9936933.1"/>
    <property type="molecule type" value="Genomic_DNA"/>
</dbReference>
<dbReference type="OrthoDB" id="5332281at2759"/>
<dbReference type="InterPro" id="IPR021840">
    <property type="entry name" value="DUF3433"/>
</dbReference>
<proteinExistence type="predicted"/>